<comment type="caution">
    <text evidence="3">The sequence shown here is derived from an EMBL/GenBank/DDBJ whole genome shotgun (WGS) entry which is preliminary data.</text>
</comment>
<feature type="region of interest" description="Disordered" evidence="1">
    <location>
        <begin position="55"/>
        <end position="100"/>
    </location>
</feature>
<evidence type="ECO:0000313" key="4">
    <source>
        <dbReference type="Proteomes" id="UP001300012"/>
    </source>
</evidence>
<evidence type="ECO:0000313" key="3">
    <source>
        <dbReference type="EMBL" id="MCR8633648.1"/>
    </source>
</evidence>
<feature type="signal peptide" evidence="2">
    <location>
        <begin position="1"/>
        <end position="23"/>
    </location>
</feature>
<organism evidence="3 4">
    <name type="scientific">Paenibacillus radicis</name>
    <name type="common">ex Xue et al. 2023</name>
    <dbReference type="NCBI Taxonomy" id="2972489"/>
    <lineage>
        <taxon>Bacteria</taxon>
        <taxon>Bacillati</taxon>
        <taxon>Bacillota</taxon>
        <taxon>Bacilli</taxon>
        <taxon>Bacillales</taxon>
        <taxon>Paenibacillaceae</taxon>
        <taxon>Paenibacillus</taxon>
    </lineage>
</organism>
<keyword evidence="4" id="KW-1185">Reference proteome</keyword>
<feature type="chain" id="PRO_5047411156" description="Lipoprotein" evidence="2">
    <location>
        <begin position="24"/>
        <end position="100"/>
    </location>
</feature>
<feature type="compositionally biased region" description="Gly residues" evidence="1">
    <location>
        <begin position="86"/>
        <end position="100"/>
    </location>
</feature>
<evidence type="ECO:0000256" key="1">
    <source>
        <dbReference type="SAM" id="MobiDB-lite"/>
    </source>
</evidence>
<keyword evidence="2" id="KW-0732">Signal</keyword>
<reference evidence="3 4" key="1">
    <citation type="submission" date="2022-08" db="EMBL/GenBank/DDBJ databases">
        <title>Paenibacillus endoradicis sp. nov., Paenibacillus radicibacter sp. nov and Paenibacillus pararadicis sp. nov., three cold-adapted plant growth-promoting bacteria isolated from root of Larix gmelinii in Great Khingan.</title>
        <authorList>
            <person name="Xue H."/>
        </authorList>
    </citation>
    <scope>NUCLEOTIDE SEQUENCE [LARGE SCALE GENOMIC DNA]</scope>
    <source>
        <strain evidence="3 4">N5-1-1-5</strain>
    </source>
</reference>
<proteinExistence type="predicted"/>
<sequence>MEQKKIGKTHHIVTLFVAAALVAAPGCSNTPANSNCVDQNNDGYCDNGSGSSTSRYYGSTGNSGGSTSSATSSPSDGSSGISKGASGHGGIGSSGGSSSS</sequence>
<accession>A0ABT1YKD2</accession>
<evidence type="ECO:0008006" key="5">
    <source>
        <dbReference type="Google" id="ProtNLM"/>
    </source>
</evidence>
<gene>
    <name evidence="3" type="ORF">NV381_20905</name>
</gene>
<evidence type="ECO:0000256" key="2">
    <source>
        <dbReference type="SAM" id="SignalP"/>
    </source>
</evidence>
<protein>
    <recommendedName>
        <fullName evidence="5">Lipoprotein</fullName>
    </recommendedName>
</protein>
<name>A0ABT1YKD2_9BACL</name>
<dbReference type="Proteomes" id="UP001300012">
    <property type="component" value="Unassembled WGS sequence"/>
</dbReference>
<dbReference type="RefSeq" id="WP_258215213.1">
    <property type="nucleotide sequence ID" value="NZ_JANQBD010000015.1"/>
</dbReference>
<dbReference type="EMBL" id="JANQBD010000015">
    <property type="protein sequence ID" value="MCR8633648.1"/>
    <property type="molecule type" value="Genomic_DNA"/>
</dbReference>
<feature type="compositionally biased region" description="Low complexity" evidence="1">
    <location>
        <begin position="55"/>
        <end position="85"/>
    </location>
</feature>